<comment type="subcellular location">
    <subcellularLocation>
        <location evidence="1">Cell membrane</location>
        <topology evidence="1">Multi-pass membrane protein</topology>
    </subcellularLocation>
</comment>
<evidence type="ECO:0000256" key="7">
    <source>
        <dbReference type="SAM" id="Phobius"/>
    </source>
</evidence>
<feature type="domain" description="ABC transporter" evidence="8">
    <location>
        <begin position="485"/>
        <end position="717"/>
    </location>
</feature>
<dbReference type="SMART" id="SM00382">
    <property type="entry name" value="AAA"/>
    <property type="match status" value="1"/>
</dbReference>
<evidence type="ECO:0000259" key="9">
    <source>
        <dbReference type="PROSITE" id="PS50929"/>
    </source>
</evidence>
<evidence type="ECO:0000256" key="2">
    <source>
        <dbReference type="ARBA" id="ARBA00022692"/>
    </source>
</evidence>
<keyword evidence="11" id="KW-1185">Reference proteome</keyword>
<accession>A0A7X0BTM9</accession>
<name>A0A7X0BTM9_9PSED</name>
<feature type="transmembrane region" description="Helical" evidence="7">
    <location>
        <begin position="399"/>
        <end position="416"/>
    </location>
</feature>
<reference evidence="10 11" key="1">
    <citation type="submission" date="2020-08" db="EMBL/GenBank/DDBJ databases">
        <title>Functional genomics of gut bacteria from endangered species of beetles.</title>
        <authorList>
            <person name="Carlos-Shanley C."/>
        </authorList>
    </citation>
    <scope>NUCLEOTIDE SEQUENCE [LARGE SCALE GENOMIC DNA]</scope>
    <source>
        <strain evidence="10 11">S00202</strain>
    </source>
</reference>
<dbReference type="InterPro" id="IPR011527">
    <property type="entry name" value="ABC1_TM_dom"/>
</dbReference>
<dbReference type="Pfam" id="PF00664">
    <property type="entry name" value="ABC_membrane"/>
    <property type="match status" value="1"/>
</dbReference>
<keyword evidence="5 7" id="KW-1133">Transmembrane helix</keyword>
<feature type="transmembrane region" description="Helical" evidence="7">
    <location>
        <begin position="307"/>
        <end position="330"/>
    </location>
</feature>
<dbReference type="RefSeq" id="WP_184684227.1">
    <property type="nucleotide sequence ID" value="NZ_JACHLL010000005.1"/>
</dbReference>
<keyword evidence="4" id="KW-0067">ATP-binding</keyword>
<keyword evidence="2 7" id="KW-0812">Transmembrane</keyword>
<dbReference type="InterPro" id="IPR027417">
    <property type="entry name" value="P-loop_NTPase"/>
</dbReference>
<protein>
    <submittedName>
        <fullName evidence="10">ABC-type bacteriocin/lantibiotic exporter with double-glycine peptidase domain</fullName>
    </submittedName>
</protein>
<evidence type="ECO:0000259" key="8">
    <source>
        <dbReference type="PROSITE" id="PS50893"/>
    </source>
</evidence>
<evidence type="ECO:0000256" key="3">
    <source>
        <dbReference type="ARBA" id="ARBA00022741"/>
    </source>
</evidence>
<organism evidence="10 11">
    <name type="scientific">Pseudomonas fluvialis</name>
    <dbReference type="NCBI Taxonomy" id="1793966"/>
    <lineage>
        <taxon>Bacteria</taxon>
        <taxon>Pseudomonadati</taxon>
        <taxon>Pseudomonadota</taxon>
        <taxon>Gammaproteobacteria</taxon>
        <taxon>Pseudomonadales</taxon>
        <taxon>Pseudomonadaceae</taxon>
        <taxon>Pseudomonas</taxon>
    </lineage>
</organism>
<dbReference type="Pfam" id="PF00005">
    <property type="entry name" value="ABC_tran"/>
    <property type="match status" value="1"/>
</dbReference>
<evidence type="ECO:0000256" key="5">
    <source>
        <dbReference type="ARBA" id="ARBA00022989"/>
    </source>
</evidence>
<dbReference type="PANTHER" id="PTHR43394">
    <property type="entry name" value="ATP-DEPENDENT PERMEASE MDL1, MITOCHONDRIAL"/>
    <property type="match status" value="1"/>
</dbReference>
<evidence type="ECO:0000256" key="4">
    <source>
        <dbReference type="ARBA" id="ARBA00022840"/>
    </source>
</evidence>
<dbReference type="InterPro" id="IPR003439">
    <property type="entry name" value="ABC_transporter-like_ATP-bd"/>
</dbReference>
<feature type="transmembrane region" description="Helical" evidence="7">
    <location>
        <begin position="279"/>
        <end position="301"/>
    </location>
</feature>
<dbReference type="EMBL" id="JACHLL010000005">
    <property type="protein sequence ID" value="MBB6342595.1"/>
    <property type="molecule type" value="Genomic_DNA"/>
</dbReference>
<dbReference type="GO" id="GO:0016887">
    <property type="term" value="F:ATP hydrolysis activity"/>
    <property type="evidence" value="ECO:0007669"/>
    <property type="project" value="InterPro"/>
</dbReference>
<keyword evidence="3" id="KW-0547">Nucleotide-binding</keyword>
<feature type="transmembrane region" description="Helical" evidence="7">
    <location>
        <begin position="169"/>
        <end position="194"/>
    </location>
</feature>
<dbReference type="PANTHER" id="PTHR43394:SF1">
    <property type="entry name" value="ATP-BINDING CASSETTE SUB-FAMILY B MEMBER 10, MITOCHONDRIAL"/>
    <property type="match status" value="1"/>
</dbReference>
<keyword evidence="6 7" id="KW-0472">Membrane</keyword>
<dbReference type="GO" id="GO:0005524">
    <property type="term" value="F:ATP binding"/>
    <property type="evidence" value="ECO:0007669"/>
    <property type="project" value="UniProtKB-KW"/>
</dbReference>
<dbReference type="Gene3D" id="1.20.1560.10">
    <property type="entry name" value="ABC transporter type 1, transmembrane domain"/>
    <property type="match status" value="1"/>
</dbReference>
<dbReference type="InterPro" id="IPR039421">
    <property type="entry name" value="Type_1_exporter"/>
</dbReference>
<evidence type="ECO:0000313" key="10">
    <source>
        <dbReference type="EMBL" id="MBB6342595.1"/>
    </source>
</evidence>
<dbReference type="GO" id="GO:0015421">
    <property type="term" value="F:ABC-type oligopeptide transporter activity"/>
    <property type="evidence" value="ECO:0007669"/>
    <property type="project" value="TreeGrafter"/>
</dbReference>
<dbReference type="InterPro" id="IPR036640">
    <property type="entry name" value="ABC1_TM_sf"/>
</dbReference>
<dbReference type="PROSITE" id="PS50893">
    <property type="entry name" value="ABC_TRANSPORTER_2"/>
    <property type="match status" value="1"/>
</dbReference>
<dbReference type="SUPFAM" id="SSF52540">
    <property type="entry name" value="P-loop containing nucleoside triphosphate hydrolases"/>
    <property type="match status" value="1"/>
</dbReference>
<dbReference type="PROSITE" id="PS50929">
    <property type="entry name" value="ABC_TM1F"/>
    <property type="match status" value="1"/>
</dbReference>
<gene>
    <name evidence="10" type="ORF">HNP49_002777</name>
</gene>
<dbReference type="Gene3D" id="3.40.50.300">
    <property type="entry name" value="P-loop containing nucleotide triphosphate hydrolases"/>
    <property type="match status" value="1"/>
</dbReference>
<dbReference type="SUPFAM" id="SSF90123">
    <property type="entry name" value="ABC transporter transmembrane region"/>
    <property type="match status" value="1"/>
</dbReference>
<proteinExistence type="predicted"/>
<evidence type="ECO:0000313" key="11">
    <source>
        <dbReference type="Proteomes" id="UP000557193"/>
    </source>
</evidence>
<feature type="domain" description="ABC transmembrane type-1" evidence="9">
    <location>
        <begin position="170"/>
        <end position="451"/>
    </location>
</feature>
<comment type="caution">
    <text evidence="10">The sequence shown here is derived from an EMBL/GenBank/DDBJ whole genome shotgun (WGS) entry which is preliminary data.</text>
</comment>
<feature type="transmembrane region" description="Helical" evidence="7">
    <location>
        <begin position="206"/>
        <end position="226"/>
    </location>
</feature>
<dbReference type="AlphaFoldDB" id="A0A7X0BTM9"/>
<dbReference type="GO" id="GO:0005886">
    <property type="term" value="C:plasma membrane"/>
    <property type="evidence" value="ECO:0007669"/>
    <property type="project" value="UniProtKB-SubCell"/>
</dbReference>
<evidence type="ECO:0000256" key="6">
    <source>
        <dbReference type="ARBA" id="ARBA00023136"/>
    </source>
</evidence>
<evidence type="ECO:0000256" key="1">
    <source>
        <dbReference type="ARBA" id="ARBA00004651"/>
    </source>
</evidence>
<dbReference type="Proteomes" id="UP000557193">
    <property type="component" value="Unassembled WGS sequence"/>
</dbReference>
<dbReference type="InterPro" id="IPR003593">
    <property type="entry name" value="AAA+_ATPase"/>
</dbReference>
<sequence>MTDTFEKIPLYAREEARMGLINAALGSRRLQASPLARCLAPLLVSLDWLGAPRTLLADLPDAEQPLDIDDLARLLAGQGYRLRQQPVKNRPDLNSLPIASVVLDNDSARVFMGQMDGQYWWHDGNCLHSGAEIGGGSLLLIEADPNYQPLDTPRTGLLNNLMFKARREIAGVALVSLFANLLALLISLFTMLVYNSIIPSNATTTLWGMTSGVIIAIIGAWALRLARLKALSRMTAWAGSRISYRALRKTLGLPIEVSTRLGVDNNLSRLRSIENVRQWFGGAGGAINVDFPFVLIFLLTIALLGGWIVFVPLIGLLLFALCAVPLARLIQTRSNEAGRSSRNLNNMIVVLTARMRALRGVRGSSLWERKLRELLMQSTQANREHALANALSQVIGQTLAMLTVLATMGCGVALVLSQHMSQGGLIATMMLIWRITTPAQQMFTSHVRIRQLLDANRQLDQLLASQGEVCNPQLVSPITSLTANIEADRLYYRHSSDREPSLNGISFAIEPGQLLAVVGPNGAGKSTLLEALAGIRAAQNGRVLVGGHDIRQFDPDDYRAWIGYMPQLAGGLSVKLGEAVRLRCPLASDKEVAEALTLAAGPQWWVHFAAGSAAEALGQTLSPWREDAHAIRMRYIVRLAAALMGNPPLLLLDDPLGDKDPVLDPYLVSLLNSLKGQTTVIIATHRTDLIQRSDQLVVLNDGALVHFGPVNPTPASL</sequence>